<dbReference type="SUPFAM" id="SSF53448">
    <property type="entry name" value="Nucleotide-diphospho-sugar transferases"/>
    <property type="match status" value="1"/>
</dbReference>
<reference evidence="2" key="1">
    <citation type="submission" date="2021-06" db="EMBL/GenBank/DDBJ databases">
        <authorList>
            <person name="Kallberg Y."/>
            <person name="Tangrot J."/>
            <person name="Rosling A."/>
        </authorList>
    </citation>
    <scope>NUCLEOTIDE SEQUENCE</scope>
    <source>
        <strain evidence="2">FL966</strain>
    </source>
</reference>
<dbReference type="Pfam" id="PF04488">
    <property type="entry name" value="Gly_transf_sug"/>
    <property type="match status" value="1"/>
</dbReference>
<comment type="similarity">
    <text evidence="1">Belongs to the glycosyltransferase 32 family.</text>
</comment>
<dbReference type="InterPro" id="IPR029044">
    <property type="entry name" value="Nucleotide-diphossugar_trans"/>
</dbReference>
<organism evidence="2 3">
    <name type="scientific">Cetraspora pellucida</name>
    <dbReference type="NCBI Taxonomy" id="1433469"/>
    <lineage>
        <taxon>Eukaryota</taxon>
        <taxon>Fungi</taxon>
        <taxon>Fungi incertae sedis</taxon>
        <taxon>Mucoromycota</taxon>
        <taxon>Glomeromycotina</taxon>
        <taxon>Glomeromycetes</taxon>
        <taxon>Diversisporales</taxon>
        <taxon>Gigasporaceae</taxon>
        <taxon>Cetraspora</taxon>
    </lineage>
</organism>
<dbReference type="InterPro" id="IPR007577">
    <property type="entry name" value="GlycoTrfase_DXD_sugar-bd_CS"/>
</dbReference>
<evidence type="ECO:0000256" key="1">
    <source>
        <dbReference type="ARBA" id="ARBA00009003"/>
    </source>
</evidence>
<protein>
    <submittedName>
        <fullName evidence="2">9713_t:CDS:1</fullName>
    </submittedName>
</protein>
<dbReference type="Proteomes" id="UP000789759">
    <property type="component" value="Unassembled WGS sequence"/>
</dbReference>
<comment type="caution">
    <text evidence="2">The sequence shown here is derived from an EMBL/GenBank/DDBJ whole genome shotgun (WGS) entry which is preliminary data.</text>
</comment>
<evidence type="ECO:0000313" key="2">
    <source>
        <dbReference type="EMBL" id="CAG8746226.1"/>
    </source>
</evidence>
<dbReference type="Gene3D" id="3.90.550.20">
    <property type="match status" value="1"/>
</dbReference>
<dbReference type="EMBL" id="CAJVQA010016996">
    <property type="protein sequence ID" value="CAG8746226.1"/>
    <property type="molecule type" value="Genomic_DNA"/>
</dbReference>
<dbReference type="AlphaFoldDB" id="A0A9N9IRX5"/>
<sequence length="453" mass="53939">MISIKDLKLLSDIRFRLLILIFLALTLITIFSATNSDFNDVLIEVNLILPESPPDEGNGKIYIGDDDDNGINYFFDEMTNMKDERPPDGYVVDLNRIDEHCEPVNYNKSKLKRYPVQDCLDYLDKKQFEYFIKPESPKYCNESDPMLFHAFWSGNITDKLSLFIKSFLYTQPLKCSLLYVWVDSVKEDIRSNQHVLPLLRFFEKNIVFKRWITEEQFGYDPLFNGWERLLQENRKIVGFSDIVRFALLHRYGGIYFDVDALLLRDMSPFYNLDIDFAYRWSIWKHYNTAILRLRPNSTVGRLIIDAAMNNEIDFHPMSIRTYLSSNKSIELIMREDLNKHLYMMPVILFDPLWLKADLHYRKIPLKPNLYRWNDAFDSKLVDNEFPGFKFDNLTNPLKFRHKNNFFRGAFTYHWHNQWKKKIHPTSWLGVMRSAYDAFLEGRDSNLYGEYLPL</sequence>
<proteinExistence type="inferred from homology"/>
<accession>A0A9N9IRX5</accession>
<gene>
    <name evidence="2" type="ORF">CPELLU_LOCUS14393</name>
</gene>
<keyword evidence="3" id="KW-1185">Reference proteome</keyword>
<evidence type="ECO:0000313" key="3">
    <source>
        <dbReference type="Proteomes" id="UP000789759"/>
    </source>
</evidence>
<name>A0A9N9IRX5_9GLOM</name>
<dbReference type="OrthoDB" id="409543at2759"/>